<evidence type="ECO:0000313" key="1">
    <source>
        <dbReference type="EMBL" id="JAH89893.1"/>
    </source>
</evidence>
<accession>A0A0E9WK90</accession>
<name>A0A0E9WK90_ANGAN</name>
<reference evidence="1" key="2">
    <citation type="journal article" date="2015" name="Fish Shellfish Immunol.">
        <title>Early steps in the European eel (Anguilla anguilla)-Vibrio vulnificus interaction in the gills: Role of the RtxA13 toxin.</title>
        <authorList>
            <person name="Callol A."/>
            <person name="Pajuelo D."/>
            <person name="Ebbesson L."/>
            <person name="Teles M."/>
            <person name="MacKenzie S."/>
            <person name="Amaro C."/>
        </authorList>
    </citation>
    <scope>NUCLEOTIDE SEQUENCE</scope>
</reference>
<proteinExistence type="predicted"/>
<protein>
    <submittedName>
        <fullName evidence="1">Uncharacterized protein</fullName>
    </submittedName>
</protein>
<dbReference type="EMBL" id="GBXM01018684">
    <property type="protein sequence ID" value="JAH89893.1"/>
    <property type="molecule type" value="Transcribed_RNA"/>
</dbReference>
<dbReference type="AlphaFoldDB" id="A0A0E9WK90"/>
<reference evidence="1" key="1">
    <citation type="submission" date="2014-11" db="EMBL/GenBank/DDBJ databases">
        <authorList>
            <person name="Amaro Gonzalez C."/>
        </authorList>
    </citation>
    <scope>NUCLEOTIDE SEQUENCE</scope>
</reference>
<sequence length="62" mass="7703">MPYVFLLSFKSTFTNSQESIGTFFPPHYIDPFFKLNMYNFERKKEKLFRMFILWFLFLFVVI</sequence>
<organism evidence="1">
    <name type="scientific">Anguilla anguilla</name>
    <name type="common">European freshwater eel</name>
    <name type="synonym">Muraena anguilla</name>
    <dbReference type="NCBI Taxonomy" id="7936"/>
    <lineage>
        <taxon>Eukaryota</taxon>
        <taxon>Metazoa</taxon>
        <taxon>Chordata</taxon>
        <taxon>Craniata</taxon>
        <taxon>Vertebrata</taxon>
        <taxon>Euteleostomi</taxon>
        <taxon>Actinopterygii</taxon>
        <taxon>Neopterygii</taxon>
        <taxon>Teleostei</taxon>
        <taxon>Anguilliformes</taxon>
        <taxon>Anguillidae</taxon>
        <taxon>Anguilla</taxon>
    </lineage>
</organism>